<proteinExistence type="predicted"/>
<dbReference type="InterPro" id="IPR006564">
    <property type="entry name" value="Znf_PMZ"/>
</dbReference>
<name>A0A834SCY3_9FABA</name>
<accession>A0A834SCY3</accession>
<dbReference type="InterPro" id="IPR007527">
    <property type="entry name" value="Znf_SWIM"/>
</dbReference>
<evidence type="ECO:0000313" key="8">
    <source>
        <dbReference type="EMBL" id="KAF7800784.1"/>
    </source>
</evidence>
<feature type="region of interest" description="Disordered" evidence="5">
    <location>
        <begin position="238"/>
        <end position="264"/>
    </location>
</feature>
<evidence type="ECO:0000256" key="2">
    <source>
        <dbReference type="ARBA" id="ARBA00022771"/>
    </source>
</evidence>
<organism evidence="8 9">
    <name type="scientific">Senna tora</name>
    <dbReference type="NCBI Taxonomy" id="362788"/>
    <lineage>
        <taxon>Eukaryota</taxon>
        <taxon>Viridiplantae</taxon>
        <taxon>Streptophyta</taxon>
        <taxon>Embryophyta</taxon>
        <taxon>Tracheophyta</taxon>
        <taxon>Spermatophyta</taxon>
        <taxon>Magnoliopsida</taxon>
        <taxon>eudicotyledons</taxon>
        <taxon>Gunneridae</taxon>
        <taxon>Pentapetalae</taxon>
        <taxon>rosids</taxon>
        <taxon>fabids</taxon>
        <taxon>Fabales</taxon>
        <taxon>Fabaceae</taxon>
        <taxon>Caesalpinioideae</taxon>
        <taxon>Cassia clade</taxon>
        <taxon>Senna</taxon>
    </lineage>
</organism>
<dbReference type="GO" id="GO:0008270">
    <property type="term" value="F:zinc ion binding"/>
    <property type="evidence" value="ECO:0007669"/>
    <property type="project" value="UniProtKB-KW"/>
</dbReference>
<reference evidence="8" key="1">
    <citation type="submission" date="2020-09" db="EMBL/GenBank/DDBJ databases">
        <title>Genome-Enabled Discovery of Anthraquinone Biosynthesis in Senna tora.</title>
        <authorList>
            <person name="Kang S.-H."/>
            <person name="Pandey R.P."/>
            <person name="Lee C.-M."/>
            <person name="Sim J.-S."/>
            <person name="Jeong J.-T."/>
            <person name="Choi B.-S."/>
            <person name="Jung M."/>
            <person name="Ginzburg D."/>
            <person name="Zhao K."/>
            <person name="Won S.Y."/>
            <person name="Oh T.-J."/>
            <person name="Yu Y."/>
            <person name="Kim N.-H."/>
            <person name="Lee O.R."/>
            <person name="Lee T.-H."/>
            <person name="Bashyal P."/>
            <person name="Kim T.-S."/>
            <person name="Lee W.-H."/>
            <person name="Kawkins C."/>
            <person name="Kim C.-K."/>
            <person name="Kim J.S."/>
            <person name="Ahn B.O."/>
            <person name="Rhee S.Y."/>
            <person name="Sohng J.K."/>
        </authorList>
    </citation>
    <scope>NUCLEOTIDE SEQUENCE</scope>
    <source>
        <tissue evidence="8">Leaf</tissue>
    </source>
</reference>
<sequence length="871" mass="99353">MKTPFLAEALPSHSAEALPSHSTEGGGKMSTITLEIYHGGTLRLSPTMSYTGGRKYVYDNFDPDYITMIDIIAVVKERGYNNYSNIWYKFEDKDLSTISMFESDKDVIKILKKLQKKSFIILQIFVEHGMDDEPEVLVTTPSTHPSLLTLTPHSQIEEEQMTQTKGINIEEEMKRVQPQQVEEDAPEVHMAKTGATDVEEVDLVGCDFPDSDAEQPDLFFEEGDKGVENEVNHWMRSHEQEPVNHRGEPSVNEDAEHNGHGNKAHTLDSVALTDALKWDGEAHSEYGDSDELVSLDGSSDDEGVKRSTTKTFNEATDFKKPINIVVGMRNESSRITVRCKHKCGWRIHASKTQNGEAFQVKSFYHKDHNCGWERDNKWVDSNWLGKKYVDHVRDEPNWKTTAFVYQVQRDHNISISKYQAYRAKRKAKVHIEGSHSQQFGMLWSYCDVVRQYNPGSTLKLKLENSCFQRLYCCLDACKKGFLTSCRPIICIDGCFLKGSFGGHILSAISKDSNENMYPIAYAIVESECKDSWKWFLDLLFDDIGAPKDKGWVIMSDMQKGLQQVLEAMGCDHRFCVRHLYANFKLKYKGQSLRDELWNACRATTVHQFNHHMELLKQLDGDAHSWLSRFPANLWSRHAFTPRVKCDIVQNNIAETFNSFILEARDKPIITMCEIIRRLLMKRYVAKKEEMQSYRGPICPTIQTKLEKAKLESRNYISYMTGDGRFEVENPWKREVVDLNNQTCTCKVWDLIGIPCGHGVAAIYKIRGIPEDYVHPVYRTTPGRPKKARKRAADEPQNPFRESRKGATMKCGNCGSIGHNARGCKGPVNPDRKIYKKKKKNNKSTEGPSTQATQGTTTETLNPPTNTTQAQN</sequence>
<feature type="region of interest" description="Disordered" evidence="5">
    <location>
        <begin position="777"/>
        <end position="805"/>
    </location>
</feature>
<dbReference type="GO" id="GO:0016787">
    <property type="term" value="F:hydrolase activity"/>
    <property type="evidence" value="ECO:0007669"/>
    <property type="project" value="UniProtKB-KW"/>
</dbReference>
<dbReference type="Proteomes" id="UP000634136">
    <property type="component" value="Unassembled WGS sequence"/>
</dbReference>
<evidence type="ECO:0000313" key="9">
    <source>
        <dbReference type="Proteomes" id="UP000634136"/>
    </source>
</evidence>
<dbReference type="InterPro" id="IPR058594">
    <property type="entry name" value="PB1-like_dom_pln"/>
</dbReference>
<feature type="region of interest" description="Disordered" evidence="5">
    <location>
        <begin position="821"/>
        <end position="871"/>
    </location>
</feature>
<keyword evidence="2 4" id="KW-0863">Zinc-finger</keyword>
<dbReference type="Pfam" id="PF26130">
    <property type="entry name" value="PB1-like"/>
    <property type="match status" value="1"/>
</dbReference>
<evidence type="ECO:0000259" key="6">
    <source>
        <dbReference type="PROSITE" id="PS50158"/>
    </source>
</evidence>
<feature type="region of interest" description="Disordered" evidence="5">
    <location>
        <begin position="287"/>
        <end position="308"/>
    </location>
</feature>
<evidence type="ECO:0000256" key="1">
    <source>
        <dbReference type="ARBA" id="ARBA00022723"/>
    </source>
</evidence>
<evidence type="ECO:0000256" key="3">
    <source>
        <dbReference type="ARBA" id="ARBA00022833"/>
    </source>
</evidence>
<keyword evidence="1" id="KW-0479">Metal-binding</keyword>
<keyword evidence="9" id="KW-1185">Reference proteome</keyword>
<evidence type="ECO:0000259" key="7">
    <source>
        <dbReference type="PROSITE" id="PS50966"/>
    </source>
</evidence>
<dbReference type="InterPro" id="IPR001878">
    <property type="entry name" value="Znf_CCHC"/>
</dbReference>
<feature type="compositionally biased region" description="Basic and acidic residues" evidence="5">
    <location>
        <begin position="238"/>
        <end position="259"/>
    </location>
</feature>
<dbReference type="EMBL" id="JAAIUW010000163">
    <property type="protein sequence ID" value="KAF7800784.1"/>
    <property type="molecule type" value="Genomic_DNA"/>
</dbReference>
<dbReference type="Pfam" id="PF10551">
    <property type="entry name" value="MULE"/>
    <property type="match status" value="1"/>
</dbReference>
<comment type="caution">
    <text evidence="8">The sequence shown here is derived from an EMBL/GenBank/DDBJ whole genome shotgun (WGS) entry which is preliminary data.</text>
</comment>
<feature type="compositionally biased region" description="Acidic residues" evidence="5">
    <location>
        <begin position="287"/>
        <end position="301"/>
    </location>
</feature>
<evidence type="ECO:0000256" key="4">
    <source>
        <dbReference type="PROSITE-ProRule" id="PRU00047"/>
    </source>
</evidence>
<dbReference type="PROSITE" id="PS50966">
    <property type="entry name" value="ZF_SWIM"/>
    <property type="match status" value="1"/>
</dbReference>
<dbReference type="PANTHER" id="PTHR31973">
    <property type="entry name" value="POLYPROTEIN, PUTATIVE-RELATED"/>
    <property type="match status" value="1"/>
</dbReference>
<dbReference type="GO" id="GO:0003676">
    <property type="term" value="F:nucleic acid binding"/>
    <property type="evidence" value="ECO:0007669"/>
    <property type="project" value="InterPro"/>
</dbReference>
<dbReference type="OrthoDB" id="1417919at2759"/>
<dbReference type="InterPro" id="IPR018289">
    <property type="entry name" value="MULE_transposase_dom"/>
</dbReference>
<feature type="compositionally biased region" description="Low complexity" evidence="5">
    <location>
        <begin position="849"/>
        <end position="871"/>
    </location>
</feature>
<keyword evidence="8" id="KW-0378">Hydrolase</keyword>
<evidence type="ECO:0000256" key="5">
    <source>
        <dbReference type="SAM" id="MobiDB-lite"/>
    </source>
</evidence>
<feature type="domain" description="SWIM-type" evidence="7">
    <location>
        <begin position="725"/>
        <end position="766"/>
    </location>
</feature>
<protein>
    <submittedName>
        <fullName evidence="8">Glycoside hydrolase, family 47</fullName>
    </submittedName>
</protein>
<gene>
    <name evidence="8" type="ORF">G2W53_044714</name>
</gene>
<dbReference type="AlphaFoldDB" id="A0A834SCY3"/>
<feature type="domain" description="CCHC-type" evidence="6">
    <location>
        <begin position="809"/>
        <end position="824"/>
    </location>
</feature>
<dbReference type="PROSITE" id="PS50158">
    <property type="entry name" value="ZF_CCHC"/>
    <property type="match status" value="1"/>
</dbReference>
<dbReference type="PANTHER" id="PTHR31973:SF187">
    <property type="entry name" value="MUTATOR TRANSPOSASE MUDRA PROTEIN"/>
    <property type="match status" value="1"/>
</dbReference>
<keyword evidence="3" id="KW-0862">Zinc</keyword>
<dbReference type="SMART" id="SM00575">
    <property type="entry name" value="ZnF_PMZ"/>
    <property type="match status" value="1"/>
</dbReference>
<dbReference type="Pfam" id="PF04434">
    <property type="entry name" value="SWIM"/>
    <property type="match status" value="1"/>
</dbReference>